<evidence type="ECO:0000256" key="1">
    <source>
        <dbReference type="ARBA" id="ARBA00022857"/>
    </source>
</evidence>
<dbReference type="EMBL" id="AEYX01000002">
    <property type="protein sequence ID" value="EGG49319.1"/>
    <property type="molecule type" value="Genomic_DNA"/>
</dbReference>
<evidence type="ECO:0000313" key="3">
    <source>
        <dbReference type="EMBL" id="EGG49319.1"/>
    </source>
</evidence>
<dbReference type="PANTHER" id="PTHR44154:SF1">
    <property type="entry name" value="QUINONE OXIDOREDUCTASE"/>
    <property type="match status" value="1"/>
</dbReference>
<dbReference type="InterPro" id="IPR013154">
    <property type="entry name" value="ADH-like_N"/>
</dbReference>
<feature type="domain" description="Alcohol dehydrogenase-like N-terminal" evidence="2">
    <location>
        <begin position="23"/>
        <end position="104"/>
    </location>
</feature>
<dbReference type="AlphaFoldDB" id="F3NAL0"/>
<evidence type="ECO:0000259" key="2">
    <source>
        <dbReference type="Pfam" id="PF08240"/>
    </source>
</evidence>
<keyword evidence="4" id="KW-1185">Reference proteome</keyword>
<protein>
    <submittedName>
        <fullName evidence="3">Oxidoreductase, zinc-binding dehydrogenase family protein</fullName>
    </submittedName>
</protein>
<sequence>MRFHEYGGIGVLRVEEVPRPVPGPAQVLVEVRAAGIQPGEAHIREGALHARRPATFPSGQGSDLAGVVVECGPHVRGFRVGDEVLGFTHRRAGHAQYVLVDDVHLVSRPAGLPWEVAGAL</sequence>
<organism evidence="3 4">
    <name type="scientific">Streptomyces griseoaurantiacus M045</name>
    <dbReference type="NCBI Taxonomy" id="996637"/>
    <lineage>
        <taxon>Bacteria</taxon>
        <taxon>Bacillati</taxon>
        <taxon>Actinomycetota</taxon>
        <taxon>Actinomycetes</taxon>
        <taxon>Kitasatosporales</taxon>
        <taxon>Streptomycetaceae</taxon>
        <taxon>Streptomyces</taxon>
        <taxon>Streptomyces aurantiacus group</taxon>
    </lineage>
</organism>
<keyword evidence="1" id="KW-0521">NADP</keyword>
<accession>F3NAL0</accession>
<comment type="caution">
    <text evidence="3">The sequence shown here is derived from an EMBL/GenBank/DDBJ whole genome shotgun (WGS) entry which is preliminary data.</text>
</comment>
<dbReference type="SUPFAM" id="SSF50129">
    <property type="entry name" value="GroES-like"/>
    <property type="match status" value="1"/>
</dbReference>
<name>F3NAL0_9ACTN</name>
<evidence type="ECO:0000313" key="4">
    <source>
        <dbReference type="Proteomes" id="UP000003022"/>
    </source>
</evidence>
<dbReference type="PANTHER" id="PTHR44154">
    <property type="entry name" value="QUINONE OXIDOREDUCTASE"/>
    <property type="match status" value="1"/>
</dbReference>
<dbReference type="Pfam" id="PF08240">
    <property type="entry name" value="ADH_N"/>
    <property type="match status" value="1"/>
</dbReference>
<gene>
    <name evidence="3" type="ORF">SGM_0394</name>
</gene>
<proteinExistence type="predicted"/>
<reference evidence="3 4" key="1">
    <citation type="journal article" date="2011" name="J. Bacteriol.">
        <title>Draft genome sequence of the marine bacterium Streptomyces griseoaurantiacus M045, which produces novel manumycin-type antibiotics with a pABA core component.</title>
        <authorList>
            <person name="Li F."/>
            <person name="Jiang P."/>
            <person name="Zheng H."/>
            <person name="Wang S."/>
            <person name="Zhao G."/>
            <person name="Qin S."/>
            <person name="Liu Z."/>
        </authorList>
    </citation>
    <scope>NUCLEOTIDE SEQUENCE [LARGE SCALE GENOMIC DNA]</scope>
    <source>
        <strain evidence="3 4">M045</strain>
    </source>
</reference>
<dbReference type="Gene3D" id="3.90.180.10">
    <property type="entry name" value="Medium-chain alcohol dehydrogenases, catalytic domain"/>
    <property type="match status" value="1"/>
</dbReference>
<dbReference type="InterPro" id="IPR051603">
    <property type="entry name" value="Zinc-ADH_QOR/CCCR"/>
</dbReference>
<dbReference type="InterPro" id="IPR011032">
    <property type="entry name" value="GroES-like_sf"/>
</dbReference>
<dbReference type="Proteomes" id="UP000003022">
    <property type="component" value="Unassembled WGS sequence"/>
</dbReference>
<dbReference type="STRING" id="996637.SGM_0394"/>
<dbReference type="eggNOG" id="COG0604">
    <property type="taxonomic scope" value="Bacteria"/>
</dbReference>